<evidence type="ECO:0000259" key="2">
    <source>
        <dbReference type="PROSITE" id="PS50191"/>
    </source>
</evidence>
<dbReference type="GO" id="GO:1902936">
    <property type="term" value="F:phosphatidylinositol bisphosphate binding"/>
    <property type="evidence" value="ECO:0007669"/>
    <property type="project" value="TreeGrafter"/>
</dbReference>
<proteinExistence type="predicted"/>
<dbReference type="EMBL" id="CAACVG010007082">
    <property type="protein sequence ID" value="VEN43535.1"/>
    <property type="molecule type" value="Genomic_DNA"/>
</dbReference>
<protein>
    <recommendedName>
        <fullName evidence="2">CRAL-TRIO domain-containing protein</fullName>
    </recommendedName>
</protein>
<organism evidence="3 4">
    <name type="scientific">Callosobruchus maculatus</name>
    <name type="common">Southern cowpea weevil</name>
    <name type="synonym">Pulse bruchid</name>
    <dbReference type="NCBI Taxonomy" id="64391"/>
    <lineage>
        <taxon>Eukaryota</taxon>
        <taxon>Metazoa</taxon>
        <taxon>Ecdysozoa</taxon>
        <taxon>Arthropoda</taxon>
        <taxon>Hexapoda</taxon>
        <taxon>Insecta</taxon>
        <taxon>Pterygota</taxon>
        <taxon>Neoptera</taxon>
        <taxon>Endopterygota</taxon>
        <taxon>Coleoptera</taxon>
        <taxon>Polyphaga</taxon>
        <taxon>Cucujiformia</taxon>
        <taxon>Chrysomeloidea</taxon>
        <taxon>Chrysomelidae</taxon>
        <taxon>Bruchinae</taxon>
        <taxon>Bruchini</taxon>
        <taxon>Callosobruchus</taxon>
    </lineage>
</organism>
<dbReference type="AlphaFoldDB" id="A0A653C6S2"/>
<dbReference type="InterPro" id="IPR036273">
    <property type="entry name" value="CRAL/TRIO_N_dom_sf"/>
</dbReference>
<dbReference type="OrthoDB" id="6575879at2759"/>
<reference evidence="3 4" key="1">
    <citation type="submission" date="2019-01" db="EMBL/GenBank/DDBJ databases">
        <authorList>
            <person name="Sayadi A."/>
        </authorList>
    </citation>
    <scope>NUCLEOTIDE SEQUENCE [LARGE SCALE GENOMIC DNA]</scope>
</reference>
<dbReference type="SMART" id="SM00516">
    <property type="entry name" value="SEC14"/>
    <property type="match status" value="1"/>
</dbReference>
<dbReference type="Gene3D" id="1.10.8.20">
    <property type="entry name" value="N-terminal domain of phosphatidylinositol transfer protein sec14p"/>
    <property type="match status" value="1"/>
</dbReference>
<dbReference type="CDD" id="cd00170">
    <property type="entry name" value="SEC14"/>
    <property type="match status" value="1"/>
</dbReference>
<dbReference type="SUPFAM" id="SSF52087">
    <property type="entry name" value="CRAL/TRIO domain"/>
    <property type="match status" value="1"/>
</dbReference>
<evidence type="ECO:0000313" key="4">
    <source>
        <dbReference type="Proteomes" id="UP000410492"/>
    </source>
</evidence>
<dbReference type="InterPro" id="IPR001251">
    <property type="entry name" value="CRAL-TRIO_dom"/>
</dbReference>
<name>A0A653C6S2_CALMS</name>
<dbReference type="PRINTS" id="PR00180">
    <property type="entry name" value="CRETINALDHBP"/>
</dbReference>
<feature type="compositionally biased region" description="Basic and acidic residues" evidence="1">
    <location>
        <begin position="271"/>
        <end position="280"/>
    </location>
</feature>
<feature type="region of interest" description="Disordered" evidence="1">
    <location>
        <begin position="260"/>
        <end position="280"/>
    </location>
</feature>
<dbReference type="PANTHER" id="PTHR10174:SF222">
    <property type="entry name" value="GH10083P-RELATED"/>
    <property type="match status" value="1"/>
</dbReference>
<dbReference type="PANTHER" id="PTHR10174">
    <property type="entry name" value="ALPHA-TOCOPHEROL TRANSFER PROTEIN-RELATED"/>
    <property type="match status" value="1"/>
</dbReference>
<feature type="domain" description="CRAL-TRIO" evidence="2">
    <location>
        <begin position="156"/>
        <end position="251"/>
    </location>
</feature>
<evidence type="ECO:0000313" key="3">
    <source>
        <dbReference type="EMBL" id="VEN43535.1"/>
    </source>
</evidence>
<dbReference type="Pfam" id="PF00650">
    <property type="entry name" value="CRAL_TRIO"/>
    <property type="match status" value="1"/>
</dbReference>
<dbReference type="SUPFAM" id="SSF46938">
    <property type="entry name" value="CRAL/TRIO N-terminal domain"/>
    <property type="match status" value="1"/>
</dbReference>
<dbReference type="InterPro" id="IPR036865">
    <property type="entry name" value="CRAL-TRIO_dom_sf"/>
</dbReference>
<accession>A0A653C6S2</accession>
<dbReference type="Gene3D" id="3.40.525.10">
    <property type="entry name" value="CRAL-TRIO lipid binding domain"/>
    <property type="match status" value="1"/>
</dbReference>
<dbReference type="PROSITE" id="PS50191">
    <property type="entry name" value="CRAL_TRIO"/>
    <property type="match status" value="1"/>
</dbReference>
<dbReference type="GO" id="GO:0016020">
    <property type="term" value="C:membrane"/>
    <property type="evidence" value="ECO:0007669"/>
    <property type="project" value="TreeGrafter"/>
</dbReference>
<evidence type="ECO:0000256" key="1">
    <source>
        <dbReference type="SAM" id="MobiDB-lite"/>
    </source>
</evidence>
<gene>
    <name evidence="3" type="ORF">CALMAC_LOCUS6651</name>
</gene>
<sequence length="280" mass="32230">MDFSLNKEQRIEKALTTFGVTNEELQDTIQTIKSWFATQKHLPETPSDHIIMNFLFMTNFSIENAKKRLDMYYTIRDLIPELFRNKNPKLPHMQRVADKIYCIPLPKVTEEGYRVTVMTNDGLPVEEFDPYNTVAHMNNVMEVRISEDVSIGDIYIHDFSGASMGHIIKLTPVVLKKCAIAFQEVFSNKVKQIHFVNCPSFAEGMINLAKSVLKPKLRERIYVHTSFESLKKYIPLEILPKDFGGEELSFKELNTNRDFKSGKSLSLSQSRNERDCKGPG</sequence>
<dbReference type="Proteomes" id="UP000410492">
    <property type="component" value="Unassembled WGS sequence"/>
</dbReference>
<keyword evidence="4" id="KW-1185">Reference proteome</keyword>